<evidence type="ECO:0000313" key="3">
    <source>
        <dbReference type="Proteomes" id="UP001238179"/>
    </source>
</evidence>
<name>A0AA48KBU7_9BACT</name>
<proteinExistence type="predicted"/>
<accession>A0AA48KBU7</accession>
<dbReference type="RefSeq" id="WP_316415777.1">
    <property type="nucleotide sequence ID" value="NZ_AP027080.1"/>
</dbReference>
<evidence type="ECO:0000313" key="2">
    <source>
        <dbReference type="EMBL" id="BDU72863.1"/>
    </source>
</evidence>
<gene>
    <name evidence="2" type="ORF">METEAL_20370</name>
</gene>
<feature type="region of interest" description="Disordered" evidence="1">
    <location>
        <begin position="99"/>
        <end position="162"/>
    </location>
</feature>
<organism evidence="2 3">
    <name type="scientific">Mesoterricola silvestris</name>
    <dbReference type="NCBI Taxonomy" id="2927979"/>
    <lineage>
        <taxon>Bacteria</taxon>
        <taxon>Pseudomonadati</taxon>
        <taxon>Acidobacteriota</taxon>
        <taxon>Holophagae</taxon>
        <taxon>Holophagales</taxon>
        <taxon>Holophagaceae</taxon>
        <taxon>Mesoterricola</taxon>
    </lineage>
</organism>
<dbReference type="AlphaFoldDB" id="A0AA48KBU7"/>
<evidence type="ECO:0000256" key="1">
    <source>
        <dbReference type="SAM" id="MobiDB-lite"/>
    </source>
</evidence>
<feature type="compositionally biased region" description="Polar residues" evidence="1">
    <location>
        <begin position="99"/>
        <end position="114"/>
    </location>
</feature>
<dbReference type="KEGG" id="msil:METEAL_20370"/>
<protein>
    <submittedName>
        <fullName evidence="2">Uncharacterized protein</fullName>
    </submittedName>
</protein>
<dbReference type="EMBL" id="AP027080">
    <property type="protein sequence ID" value="BDU72863.1"/>
    <property type="molecule type" value="Genomic_DNA"/>
</dbReference>
<feature type="compositionally biased region" description="Polar residues" evidence="1">
    <location>
        <begin position="151"/>
        <end position="162"/>
    </location>
</feature>
<keyword evidence="3" id="KW-1185">Reference proteome</keyword>
<dbReference type="Proteomes" id="UP001238179">
    <property type="component" value="Chromosome"/>
</dbReference>
<reference evidence="3" key="1">
    <citation type="journal article" date="2023" name="Int. J. Syst. Evol. Microbiol.">
        <title>Mesoterricola silvestris gen. nov., sp. nov., Mesoterricola sediminis sp. nov., Geothrix oryzae sp. nov., Geothrix edaphica sp. nov., Geothrix rubra sp. nov., and Geothrix limicola sp. nov., six novel members of Acidobacteriota isolated from soils.</title>
        <authorList>
            <person name="Itoh H."/>
            <person name="Sugisawa Y."/>
            <person name="Mise K."/>
            <person name="Xu Z."/>
            <person name="Kuniyasu M."/>
            <person name="Ushijima N."/>
            <person name="Kawano K."/>
            <person name="Kobayashi E."/>
            <person name="Shiratori Y."/>
            <person name="Masuda Y."/>
            <person name="Senoo K."/>
        </authorList>
    </citation>
    <scope>NUCLEOTIDE SEQUENCE [LARGE SCALE GENOMIC DNA]</scope>
    <source>
        <strain evidence="3">W79</strain>
    </source>
</reference>
<sequence length="162" mass="17114">MLTDYPVPYATRTRTWDKDAQTFTAEETTNWDASGLGWTQVHSTTALSASPSLGFDVWNLASQGAGWSSPGAASGTEDLVVRTLDSRIPQWLLGRVVTETTSRGTDATQNGSTANPPPKVARERDGALTGSTATTARAAPRVKRSGCPGTEPTTRPSGCSRT</sequence>